<comment type="caution">
    <text evidence="1">The sequence shown here is derived from an EMBL/GenBank/DDBJ whole genome shotgun (WGS) entry which is preliminary data.</text>
</comment>
<reference evidence="1" key="1">
    <citation type="submission" date="2023-11" db="EMBL/GenBank/DDBJ databases">
        <authorList>
            <person name="Poullet M."/>
        </authorList>
    </citation>
    <scope>NUCLEOTIDE SEQUENCE</scope>
    <source>
        <strain evidence="1">E1834</strain>
    </source>
</reference>
<evidence type="ECO:0000313" key="1">
    <source>
        <dbReference type="EMBL" id="CAK5090879.1"/>
    </source>
</evidence>
<evidence type="ECO:0000313" key="2">
    <source>
        <dbReference type="Proteomes" id="UP001497535"/>
    </source>
</evidence>
<keyword evidence="2" id="KW-1185">Reference proteome</keyword>
<sequence>MEENEEEREDEEDEVNDEEEEGDVEEQGVEMEENEEAELEDEEIEVECQEPSKSVEIQLVSTAKEFSKNLSRKSSKLSSNLPPKRIFSSVCEEVEEGQNVIHLDSASFIQQQSCSRIRQSLSTAKEASSIQQTSSLNTARNISFRRQHTFDVSSCTLLHHFFDASQTINATQSENVLIFEEIQETSKSTEKSFSPARGFLINKIIVEYEEISTRNLEELENTPPPSTSQQHQPRQQAIENLNRNASIRNSRRLSLSPWSKFYFFKLKFCSIVFIPLLRLYFSERIFF</sequence>
<dbReference type="Proteomes" id="UP001497535">
    <property type="component" value="Unassembled WGS sequence"/>
</dbReference>
<accession>A0ACB1AHX7</accession>
<organism evidence="1 2">
    <name type="scientific">Meloidogyne enterolobii</name>
    <name type="common">Root-knot nematode worm</name>
    <name type="synonym">Meloidogyne mayaguensis</name>
    <dbReference type="NCBI Taxonomy" id="390850"/>
    <lineage>
        <taxon>Eukaryota</taxon>
        <taxon>Metazoa</taxon>
        <taxon>Ecdysozoa</taxon>
        <taxon>Nematoda</taxon>
        <taxon>Chromadorea</taxon>
        <taxon>Rhabditida</taxon>
        <taxon>Tylenchina</taxon>
        <taxon>Tylenchomorpha</taxon>
        <taxon>Tylenchoidea</taxon>
        <taxon>Meloidogynidae</taxon>
        <taxon>Meloidogyninae</taxon>
        <taxon>Meloidogyne</taxon>
    </lineage>
</organism>
<name>A0ACB1AHX7_MELEN</name>
<dbReference type="EMBL" id="CAVMJV010000084">
    <property type="protein sequence ID" value="CAK5090879.1"/>
    <property type="molecule type" value="Genomic_DNA"/>
</dbReference>
<gene>
    <name evidence="1" type="ORF">MENTE1834_LOCUS38689</name>
</gene>
<proteinExistence type="predicted"/>
<protein>
    <submittedName>
        <fullName evidence="1">Uncharacterized protein</fullName>
    </submittedName>
</protein>